<dbReference type="EMBL" id="QEAP01000127">
    <property type="protein sequence ID" value="TPX74413.1"/>
    <property type="molecule type" value="Genomic_DNA"/>
</dbReference>
<feature type="compositionally biased region" description="Basic and acidic residues" evidence="1">
    <location>
        <begin position="538"/>
        <end position="548"/>
    </location>
</feature>
<evidence type="ECO:0000256" key="1">
    <source>
        <dbReference type="SAM" id="MobiDB-lite"/>
    </source>
</evidence>
<dbReference type="STRING" id="246404.A0A507FDT5"/>
<feature type="compositionally biased region" description="Polar residues" evidence="1">
    <location>
        <begin position="704"/>
        <end position="716"/>
    </location>
</feature>
<sequence>MFGLFSSSAPAHPFTLGETVCESGGWTQHRATKQQTEVSVFVFDGTKNKDRMPLARNALKRLKTLRHPDMLGFVDGAENDNQVIIGTEPVTPLSLALSRDPSLAEDQNFIALGLYKIASAVKFLNADVSLTHGNIRISSIYITKSGEWKLGGLDILSNLKDPQPLLIDWGSRMPDSYKYAPPELGNGVWSAAATNPIAAIDSWAFGCLIYELFNNTTLTSREALTNLSKIPKPLVMAYKHLLNSNPKARADVATVFEKCKSPNGYFSNEFIQVCLALEQFSIKEAYEKDQFLNKINASLDTFPADFCKHKILPELIKALEFGGAGAKALAPILKIGNKLDNAEFESLLVPILVKMFALPDRAIRVSLCENFGGFIERLNPKILNDKIFTNLSTGFNDTNAVVRECTLRSVLVIAPKLNERLINNDLLRFLAKLQGDEEPGIRANTTICLGKLASHLNEATRKKVLIAAFARSLHDPFPPARNAGLLAFQATHEYYSPQEIAQKVIPSISQLLLDPERFIRTQAFKNMDLFLKKLEKHSSSMPEHDEKSAVSPTGITASGGTTASAATGAQPDGWANWAVGAISSTIATAASVAASSAAAAAVAATAPARRTSISSEGGGSNNAGGKVGSFNAAAGPTSNGSSANGGGFAGSATTSAQGFGSNGSAAPARPNGVATSGMSLKPKAVPLPQVSDWDDGWDEKPKKSTSSVASPQSTKNGWGDDEWDAQPAKPAGLGFGQMPSATATASRASPVSSFGGGATSSVSSFGVSNLSIGSELSTGDREAEKQRKREQLALLREQKKAAIAAKKMNQ</sequence>
<feature type="region of interest" description="Disordered" evidence="1">
    <location>
        <begin position="538"/>
        <end position="569"/>
    </location>
</feature>
<dbReference type="InterPro" id="IPR000719">
    <property type="entry name" value="Prot_kinase_dom"/>
</dbReference>
<feature type="region of interest" description="Disordered" evidence="1">
    <location>
        <begin position="655"/>
        <end position="790"/>
    </location>
</feature>
<name>A0A507FDT5_9FUNG</name>
<dbReference type="OrthoDB" id="447103at2759"/>
<accession>A0A507FDT5</accession>
<organism evidence="3 4">
    <name type="scientific">Chytriomyces confervae</name>
    <dbReference type="NCBI Taxonomy" id="246404"/>
    <lineage>
        <taxon>Eukaryota</taxon>
        <taxon>Fungi</taxon>
        <taxon>Fungi incertae sedis</taxon>
        <taxon>Chytridiomycota</taxon>
        <taxon>Chytridiomycota incertae sedis</taxon>
        <taxon>Chytridiomycetes</taxon>
        <taxon>Chytridiales</taxon>
        <taxon>Chytriomycetaceae</taxon>
        <taxon>Chytriomyces</taxon>
    </lineage>
</organism>
<protein>
    <recommendedName>
        <fullName evidence="2">Protein kinase domain-containing protein</fullName>
    </recommendedName>
</protein>
<feature type="compositionally biased region" description="Low complexity" evidence="1">
    <location>
        <begin position="553"/>
        <end position="569"/>
    </location>
</feature>
<dbReference type="InterPro" id="IPR011009">
    <property type="entry name" value="Kinase-like_dom_sf"/>
</dbReference>
<reference evidence="3 4" key="1">
    <citation type="journal article" date="2019" name="Sci. Rep.">
        <title>Comparative genomics of chytrid fungi reveal insights into the obligate biotrophic and pathogenic lifestyle of Synchytrium endobioticum.</title>
        <authorList>
            <person name="van de Vossenberg B.T.L.H."/>
            <person name="Warris S."/>
            <person name="Nguyen H.D.T."/>
            <person name="van Gent-Pelzer M.P.E."/>
            <person name="Joly D.L."/>
            <person name="van de Geest H.C."/>
            <person name="Bonants P.J.M."/>
            <person name="Smith D.S."/>
            <person name="Levesque C.A."/>
            <person name="van der Lee T.A.J."/>
        </authorList>
    </citation>
    <scope>NUCLEOTIDE SEQUENCE [LARGE SCALE GENOMIC DNA]</scope>
    <source>
        <strain evidence="3 4">CBS 675.73</strain>
    </source>
</reference>
<dbReference type="GO" id="GO:0004672">
    <property type="term" value="F:protein kinase activity"/>
    <property type="evidence" value="ECO:0007669"/>
    <property type="project" value="InterPro"/>
</dbReference>
<dbReference type="GO" id="GO:0006409">
    <property type="term" value="P:tRNA export from nucleus"/>
    <property type="evidence" value="ECO:0007669"/>
    <property type="project" value="TreeGrafter"/>
</dbReference>
<evidence type="ECO:0000313" key="3">
    <source>
        <dbReference type="EMBL" id="TPX74413.1"/>
    </source>
</evidence>
<dbReference type="InterPro" id="IPR051177">
    <property type="entry name" value="CIK-Related_Protein"/>
</dbReference>
<proteinExistence type="predicted"/>
<dbReference type="Gene3D" id="3.30.200.20">
    <property type="entry name" value="Phosphorylase Kinase, domain 1"/>
    <property type="match status" value="1"/>
</dbReference>
<dbReference type="GO" id="GO:0005737">
    <property type="term" value="C:cytoplasm"/>
    <property type="evidence" value="ECO:0007669"/>
    <property type="project" value="TreeGrafter"/>
</dbReference>
<comment type="caution">
    <text evidence="3">The sequence shown here is derived from an EMBL/GenBank/DDBJ whole genome shotgun (WGS) entry which is preliminary data.</text>
</comment>
<dbReference type="Gene3D" id="1.25.10.10">
    <property type="entry name" value="Leucine-rich Repeat Variant"/>
    <property type="match status" value="1"/>
</dbReference>
<feature type="domain" description="Protein kinase" evidence="2">
    <location>
        <begin position="1"/>
        <end position="266"/>
    </location>
</feature>
<dbReference type="Gene3D" id="1.10.510.10">
    <property type="entry name" value="Transferase(Phosphotransferase) domain 1"/>
    <property type="match status" value="1"/>
</dbReference>
<dbReference type="SMART" id="SM00220">
    <property type="entry name" value="S_TKc"/>
    <property type="match status" value="1"/>
</dbReference>
<dbReference type="AlphaFoldDB" id="A0A507FDT5"/>
<dbReference type="InterPro" id="IPR011989">
    <property type="entry name" value="ARM-like"/>
</dbReference>
<dbReference type="PANTHER" id="PTHR12984:SF3">
    <property type="entry name" value="N-TERMINAL KINASE-LIKE PROTEIN"/>
    <property type="match status" value="1"/>
</dbReference>
<dbReference type="PROSITE" id="PS50011">
    <property type="entry name" value="PROTEIN_KINASE_DOM"/>
    <property type="match status" value="1"/>
</dbReference>
<evidence type="ECO:0000313" key="4">
    <source>
        <dbReference type="Proteomes" id="UP000320333"/>
    </source>
</evidence>
<gene>
    <name evidence="3" type="ORF">CcCBS67573_g04324</name>
</gene>
<dbReference type="Pfam" id="PF07714">
    <property type="entry name" value="PK_Tyr_Ser-Thr"/>
    <property type="match status" value="1"/>
</dbReference>
<dbReference type="InterPro" id="IPR001245">
    <property type="entry name" value="Ser-Thr/Tyr_kinase_cat_dom"/>
</dbReference>
<keyword evidence="4" id="KW-1185">Reference proteome</keyword>
<feature type="compositionally biased region" description="Low complexity" evidence="1">
    <location>
        <begin position="739"/>
        <end position="768"/>
    </location>
</feature>
<dbReference type="GO" id="GO:0005524">
    <property type="term" value="F:ATP binding"/>
    <property type="evidence" value="ECO:0007669"/>
    <property type="project" value="InterPro"/>
</dbReference>
<dbReference type="SUPFAM" id="SSF48371">
    <property type="entry name" value="ARM repeat"/>
    <property type="match status" value="1"/>
</dbReference>
<dbReference type="Proteomes" id="UP000320333">
    <property type="component" value="Unassembled WGS sequence"/>
</dbReference>
<feature type="compositionally biased region" description="Basic and acidic residues" evidence="1">
    <location>
        <begin position="778"/>
        <end position="790"/>
    </location>
</feature>
<dbReference type="InterPro" id="IPR016024">
    <property type="entry name" value="ARM-type_fold"/>
</dbReference>
<dbReference type="SUPFAM" id="SSF56112">
    <property type="entry name" value="Protein kinase-like (PK-like)"/>
    <property type="match status" value="1"/>
</dbReference>
<dbReference type="PANTHER" id="PTHR12984">
    <property type="entry name" value="SCY1-RELATED S/T PROTEIN KINASE-LIKE"/>
    <property type="match status" value="1"/>
</dbReference>
<evidence type="ECO:0000259" key="2">
    <source>
        <dbReference type="PROSITE" id="PS50011"/>
    </source>
</evidence>